<feature type="transmembrane region" description="Helical" evidence="1">
    <location>
        <begin position="6"/>
        <end position="28"/>
    </location>
</feature>
<sequence length="323" mass="36532">MNDIQFIYSATVGLLAHISVILLITFVLDKVLDDAYFACHLWTGCFVLILALPVVVAFCPAFAFDLAFLLKPFISASGKGQQALALLAIVGIATLASIRLLAGFRLNRWMRLTAKKLTDDELAHVHQIVPEAIKVKRIVSSDEAIGPFCHGQFRSTIVIPSYLLEESDWVLKHAVLHELAHLQHHHPRQLLLQNLCTTIYWFHPMVWWAAERASITREYLCDEVVVQQDGDVANYLRTLAVVAERSTEKSQQMDQLEFVRRSSFIRRSERLVRIATRSNRPPSRWRKLAALAVLLILIAAITAWLLKSSSFAPQTQSPPQQTF</sequence>
<dbReference type="PANTHER" id="PTHR34978">
    <property type="entry name" value="POSSIBLE SENSOR-TRANSDUCER PROTEIN BLAR"/>
    <property type="match status" value="1"/>
</dbReference>
<feature type="transmembrane region" description="Helical" evidence="1">
    <location>
        <begin position="83"/>
        <end position="102"/>
    </location>
</feature>
<dbReference type="AlphaFoldDB" id="A0A5C6BD94"/>
<comment type="caution">
    <text evidence="3">The sequence shown here is derived from an EMBL/GenBank/DDBJ whole genome shotgun (WGS) entry which is preliminary data.</text>
</comment>
<dbReference type="Proteomes" id="UP000320176">
    <property type="component" value="Unassembled WGS sequence"/>
</dbReference>
<gene>
    <name evidence="3" type="primary">blaR1_2</name>
    <name evidence="3" type="ORF">Pla52n_09970</name>
</gene>
<keyword evidence="1" id="KW-0812">Transmembrane</keyword>
<feature type="transmembrane region" description="Helical" evidence="1">
    <location>
        <begin position="40"/>
        <end position="63"/>
    </location>
</feature>
<organism evidence="3 4">
    <name type="scientific">Stieleria varia</name>
    <dbReference type="NCBI Taxonomy" id="2528005"/>
    <lineage>
        <taxon>Bacteria</taxon>
        <taxon>Pseudomonadati</taxon>
        <taxon>Planctomycetota</taxon>
        <taxon>Planctomycetia</taxon>
        <taxon>Pirellulales</taxon>
        <taxon>Pirellulaceae</taxon>
        <taxon>Stieleria</taxon>
    </lineage>
</organism>
<reference evidence="3 4" key="1">
    <citation type="submission" date="2019-02" db="EMBL/GenBank/DDBJ databases">
        <title>Deep-cultivation of Planctomycetes and their phenomic and genomic characterization uncovers novel biology.</title>
        <authorList>
            <person name="Wiegand S."/>
            <person name="Jogler M."/>
            <person name="Boedeker C."/>
            <person name="Pinto D."/>
            <person name="Vollmers J."/>
            <person name="Rivas-Marin E."/>
            <person name="Kohn T."/>
            <person name="Peeters S.H."/>
            <person name="Heuer A."/>
            <person name="Rast P."/>
            <person name="Oberbeckmann S."/>
            <person name="Bunk B."/>
            <person name="Jeske O."/>
            <person name="Meyerdierks A."/>
            <person name="Storesund J.E."/>
            <person name="Kallscheuer N."/>
            <person name="Luecker S."/>
            <person name="Lage O.M."/>
            <person name="Pohl T."/>
            <person name="Merkel B.J."/>
            <person name="Hornburger P."/>
            <person name="Mueller R.-W."/>
            <person name="Bruemmer F."/>
            <person name="Labrenz M."/>
            <person name="Spormann A.M."/>
            <person name="Op Den Camp H."/>
            <person name="Overmann J."/>
            <person name="Amann R."/>
            <person name="Jetten M.S.M."/>
            <person name="Mascher T."/>
            <person name="Medema M.H."/>
            <person name="Devos D.P."/>
            <person name="Kaster A.-K."/>
            <person name="Ovreas L."/>
            <person name="Rohde M."/>
            <person name="Galperin M.Y."/>
            <person name="Jogler C."/>
        </authorList>
    </citation>
    <scope>NUCLEOTIDE SEQUENCE [LARGE SCALE GENOMIC DNA]</scope>
    <source>
        <strain evidence="3 4">Pla52n</strain>
    </source>
</reference>
<keyword evidence="4" id="KW-1185">Reference proteome</keyword>
<dbReference type="EMBL" id="SJPN01000001">
    <property type="protein sequence ID" value="TWU08414.1"/>
    <property type="molecule type" value="Genomic_DNA"/>
</dbReference>
<evidence type="ECO:0000313" key="3">
    <source>
        <dbReference type="EMBL" id="TWU08414.1"/>
    </source>
</evidence>
<feature type="transmembrane region" description="Helical" evidence="1">
    <location>
        <begin position="288"/>
        <end position="306"/>
    </location>
</feature>
<accession>A0A5C6BD94</accession>
<keyword evidence="1" id="KW-1133">Transmembrane helix</keyword>
<dbReference type="InterPro" id="IPR052173">
    <property type="entry name" value="Beta-lactam_resp_regulator"/>
</dbReference>
<dbReference type="InterPro" id="IPR008756">
    <property type="entry name" value="Peptidase_M56"/>
</dbReference>
<protein>
    <submittedName>
        <fullName evidence="3">Regulatory protein BlaR1</fullName>
    </submittedName>
</protein>
<evidence type="ECO:0000256" key="1">
    <source>
        <dbReference type="SAM" id="Phobius"/>
    </source>
</evidence>
<dbReference type="Pfam" id="PF05569">
    <property type="entry name" value="Peptidase_M56"/>
    <property type="match status" value="1"/>
</dbReference>
<evidence type="ECO:0000313" key="4">
    <source>
        <dbReference type="Proteomes" id="UP000320176"/>
    </source>
</evidence>
<proteinExistence type="predicted"/>
<name>A0A5C6BD94_9BACT</name>
<feature type="domain" description="Peptidase M56" evidence="2">
    <location>
        <begin position="81"/>
        <end position="240"/>
    </location>
</feature>
<keyword evidence="1" id="KW-0472">Membrane</keyword>
<evidence type="ECO:0000259" key="2">
    <source>
        <dbReference type="Pfam" id="PF05569"/>
    </source>
</evidence>
<dbReference type="PANTHER" id="PTHR34978:SF3">
    <property type="entry name" value="SLR0241 PROTEIN"/>
    <property type="match status" value="1"/>
</dbReference>
<dbReference type="CDD" id="cd07341">
    <property type="entry name" value="M56_BlaR1_MecR1_like"/>
    <property type="match status" value="1"/>
</dbReference>